<name>A0AA96LJT2_9BACL</name>
<proteinExistence type="predicted"/>
<dbReference type="Proteomes" id="UP001304650">
    <property type="component" value="Chromosome"/>
</dbReference>
<protein>
    <submittedName>
        <fullName evidence="1">Uncharacterized protein</fullName>
    </submittedName>
</protein>
<organism evidence="1 2">
    <name type="scientific">Paenibacillus roseopurpureus</name>
    <dbReference type="NCBI Taxonomy" id="2918901"/>
    <lineage>
        <taxon>Bacteria</taxon>
        <taxon>Bacillati</taxon>
        <taxon>Bacillota</taxon>
        <taxon>Bacilli</taxon>
        <taxon>Bacillales</taxon>
        <taxon>Paenibacillaceae</taxon>
        <taxon>Paenibacillus</taxon>
    </lineage>
</organism>
<sequence length="255" mass="30228">MKLKQEKEKLSLLKNMIRTEQDALDIKRLVWKKHGVVGEFEICNQYSYNHLDLNVLLLDLGIFHQNTYIKGEELSEEEKEKLKCHNIPEKYFLKYTANKDIREQISVSHFNTSMNDFGLTRKVGLWRESYNKYEILNSSWEKEKVRTLTSYNGMLEKKITISGGTLSIVESPIRYRTDMVVDILGLETTLKKARVDPNKLVEFTARGFLRTKELNSFRKIIAVNRRYLLMTFHKEMSKKEYWHHKLTKLSKLSQK</sequence>
<keyword evidence="2" id="KW-1185">Reference proteome</keyword>
<dbReference type="RefSeq" id="WP_314796993.1">
    <property type="nucleotide sequence ID" value="NZ_CP130319.1"/>
</dbReference>
<dbReference type="AlphaFoldDB" id="A0AA96LJT2"/>
<dbReference type="EMBL" id="CP130319">
    <property type="protein sequence ID" value="WNR43050.1"/>
    <property type="molecule type" value="Genomic_DNA"/>
</dbReference>
<evidence type="ECO:0000313" key="1">
    <source>
        <dbReference type="EMBL" id="WNR43050.1"/>
    </source>
</evidence>
<evidence type="ECO:0000313" key="2">
    <source>
        <dbReference type="Proteomes" id="UP001304650"/>
    </source>
</evidence>
<gene>
    <name evidence="1" type="ORF">MJB10_18285</name>
</gene>
<accession>A0AA96LJT2</accession>
<dbReference type="KEGG" id="proo:MJB10_18285"/>
<reference evidence="1" key="1">
    <citation type="submission" date="2022-02" db="EMBL/GenBank/DDBJ databases">
        <title>Paenibacillus sp. MBLB1832 Whole Genome Shotgun Sequencing.</title>
        <authorList>
            <person name="Hwang C.Y."/>
            <person name="Cho E.-S."/>
            <person name="Seo M.-J."/>
        </authorList>
    </citation>
    <scope>NUCLEOTIDE SEQUENCE</scope>
    <source>
        <strain evidence="1">MBLB1832</strain>
    </source>
</reference>